<evidence type="ECO:0000259" key="2">
    <source>
        <dbReference type="Pfam" id="PF00144"/>
    </source>
</evidence>
<dbReference type="InterPro" id="IPR050491">
    <property type="entry name" value="AmpC-like"/>
</dbReference>
<proteinExistence type="predicted"/>
<dbReference type="RefSeq" id="WP_286259513.1">
    <property type="nucleotide sequence ID" value="NZ_AP018448.1"/>
</dbReference>
<name>A0ABM7FP77_9ACTN</name>
<organism evidence="3 4">
    <name type="scientific">Streptomyces graminofaciens</name>
    <dbReference type="NCBI Taxonomy" id="68212"/>
    <lineage>
        <taxon>Bacteria</taxon>
        <taxon>Bacillati</taxon>
        <taxon>Actinomycetota</taxon>
        <taxon>Actinomycetes</taxon>
        <taxon>Kitasatosporales</taxon>
        <taxon>Streptomycetaceae</taxon>
        <taxon>Streptomyces</taxon>
    </lineage>
</organism>
<keyword evidence="1" id="KW-0732">Signal</keyword>
<dbReference type="InterPro" id="IPR001466">
    <property type="entry name" value="Beta-lactam-related"/>
</dbReference>
<dbReference type="PANTHER" id="PTHR46825:SF7">
    <property type="entry name" value="D-ALANYL-D-ALANINE CARBOXYPEPTIDASE"/>
    <property type="match status" value="1"/>
</dbReference>
<dbReference type="Gene3D" id="3.40.710.10">
    <property type="entry name" value="DD-peptidase/beta-lactamase superfamily"/>
    <property type="match status" value="1"/>
</dbReference>
<dbReference type="SUPFAM" id="SSF56601">
    <property type="entry name" value="beta-lactamase/transpeptidase-like"/>
    <property type="match status" value="1"/>
</dbReference>
<evidence type="ECO:0000256" key="1">
    <source>
        <dbReference type="SAM" id="SignalP"/>
    </source>
</evidence>
<reference evidence="3 4" key="2">
    <citation type="journal article" date="2023" name="ChemBioChem">
        <title>Acyltransferase Domain Exchange between Two Independent Type I Polyketide Synthases in the Same Producer Strain of Macrolide Antibiotics.</title>
        <authorList>
            <person name="Kudo F."/>
            <person name="Kishikawa K."/>
            <person name="Tsuboi K."/>
            <person name="Kido T."/>
            <person name="Usui T."/>
            <person name="Hashimoto J."/>
            <person name="Shin-Ya K."/>
            <person name="Miyanaga A."/>
            <person name="Eguchi T."/>
        </authorList>
    </citation>
    <scope>NUCLEOTIDE SEQUENCE [LARGE SCALE GENOMIC DNA]</scope>
    <source>
        <strain evidence="3 4">A-8890</strain>
    </source>
</reference>
<feature type="domain" description="Beta-lactamase-related" evidence="2">
    <location>
        <begin position="63"/>
        <end position="373"/>
    </location>
</feature>
<dbReference type="Proteomes" id="UP001321542">
    <property type="component" value="Chromosome"/>
</dbReference>
<evidence type="ECO:0000313" key="3">
    <source>
        <dbReference type="EMBL" id="BBC38954.1"/>
    </source>
</evidence>
<protein>
    <recommendedName>
        <fullName evidence="2">Beta-lactamase-related domain-containing protein</fullName>
    </recommendedName>
</protein>
<keyword evidence="4" id="KW-1185">Reference proteome</keyword>
<accession>A0ABM7FP77</accession>
<dbReference type="Pfam" id="PF00144">
    <property type="entry name" value="Beta-lactamase"/>
    <property type="match status" value="1"/>
</dbReference>
<dbReference type="EMBL" id="AP018448">
    <property type="protein sequence ID" value="BBC38954.1"/>
    <property type="molecule type" value="Genomic_DNA"/>
</dbReference>
<feature type="signal peptide" evidence="1">
    <location>
        <begin position="1"/>
        <end position="27"/>
    </location>
</feature>
<reference evidence="3 4" key="1">
    <citation type="journal article" date="2010" name="ChemBioChem">
        <title>Cloning and characterization of the biosynthetic gene cluster of 16-membered macrolide antibiotic FD-891: involvement of a dual functional cytochrome P450 monooxygenase catalyzing epoxidation and hydroxylation.</title>
        <authorList>
            <person name="Kudo F."/>
            <person name="Motegi A."/>
            <person name="Mizoue K."/>
            <person name="Eguchi T."/>
        </authorList>
    </citation>
    <scope>NUCLEOTIDE SEQUENCE [LARGE SCALE GENOMIC DNA]</scope>
    <source>
        <strain evidence="3 4">A-8890</strain>
    </source>
</reference>
<gene>
    <name evidence="3" type="ORF">SGFS_102480</name>
</gene>
<evidence type="ECO:0000313" key="4">
    <source>
        <dbReference type="Proteomes" id="UP001321542"/>
    </source>
</evidence>
<feature type="chain" id="PRO_5046493209" description="Beta-lactamase-related domain-containing protein" evidence="1">
    <location>
        <begin position="28"/>
        <end position="412"/>
    </location>
</feature>
<sequence length="412" mass="43625">MVSRTPATSAVASAAVVLSLLAVPAHAAAPAGTANGAVAAPDADALAAPDKEEVRSLLKTARSQGAPGAFARIDDNGTVSHIAEGVADRATGRAIGTGDRIRIGSITKTFSAVVLLQLVDEGRLKLDTSVNSYLPGLLPDNRITVRHILNHRSGLYDYTDTLFASTVSGFESARNKVFTFRRLMDMSLAEARTNAPGAAHSYSNTNYIVAGMLIKKITGKSVVTAYQDRIIKPLNLTNTFYVHPATSIPGTYSRGYLTADSAGKKIDSTKQTVSWAQSAGALISNSKDLNRFMTALMQGELMSAARLKQMTTWTPVSSTQAYGLGLRRRDLSCGVSVYGHTGTVQGYYTWAFTSKSGKRSVTAFANTSNNSPVYATVNRTLEATFCGKSATAVRGTPASLDYYATLPDGALD</sequence>
<dbReference type="InterPro" id="IPR012338">
    <property type="entry name" value="Beta-lactam/transpept-like"/>
</dbReference>
<dbReference type="PANTHER" id="PTHR46825">
    <property type="entry name" value="D-ALANYL-D-ALANINE-CARBOXYPEPTIDASE/ENDOPEPTIDASE AMPH"/>
    <property type="match status" value="1"/>
</dbReference>